<evidence type="ECO:0000256" key="5">
    <source>
        <dbReference type="ARBA" id="ARBA00022490"/>
    </source>
</evidence>
<evidence type="ECO:0000256" key="3">
    <source>
        <dbReference type="ARBA" id="ARBA00010136"/>
    </source>
</evidence>
<evidence type="ECO:0000256" key="7">
    <source>
        <dbReference type="ARBA" id="ARBA00022723"/>
    </source>
</evidence>
<dbReference type="Gene3D" id="2.60.40.1730">
    <property type="entry name" value="tricorn interacting facor f3 domain"/>
    <property type="match status" value="1"/>
</dbReference>
<dbReference type="Pfam" id="PF17900">
    <property type="entry name" value="Peptidase_M1_N"/>
    <property type="match status" value="1"/>
</dbReference>
<dbReference type="GO" id="GO:0042277">
    <property type="term" value="F:peptide binding"/>
    <property type="evidence" value="ECO:0007669"/>
    <property type="project" value="TreeGrafter"/>
</dbReference>
<evidence type="ECO:0000256" key="9">
    <source>
        <dbReference type="ARBA" id="ARBA00022833"/>
    </source>
</evidence>
<dbReference type="Proteomes" id="UP000483820">
    <property type="component" value="Chromosome IV"/>
</dbReference>
<feature type="domain" description="ERAP1-like C-terminal" evidence="15">
    <location>
        <begin position="481"/>
        <end position="787"/>
    </location>
</feature>
<dbReference type="KEGG" id="crq:GCK72_013963"/>
<dbReference type="CTD" id="78775840"/>
<keyword evidence="5" id="KW-0963">Cytoplasm</keyword>
<evidence type="ECO:0000256" key="6">
    <source>
        <dbReference type="ARBA" id="ARBA00022670"/>
    </source>
</evidence>
<dbReference type="GeneID" id="78775840"/>
<keyword evidence="7" id="KW-0479">Metal-binding</keyword>
<evidence type="ECO:0000259" key="15">
    <source>
        <dbReference type="Pfam" id="PF11838"/>
    </source>
</evidence>
<dbReference type="InterPro" id="IPR050344">
    <property type="entry name" value="Peptidase_M1_aminopeptidases"/>
</dbReference>
<protein>
    <recommendedName>
        <fullName evidence="13">Puromycin-sensitive aminopeptidase</fullName>
        <ecNumber evidence="12">3.4.11.14</ecNumber>
    </recommendedName>
    <alternativeName>
        <fullName evidence="14">Cytosol alanyl aminopeptidase</fullName>
    </alternativeName>
</protein>
<dbReference type="AlphaFoldDB" id="A0A6A5GQN2"/>
<keyword evidence="4" id="KW-0031">Aminopeptidase</keyword>
<dbReference type="GO" id="GO:0005737">
    <property type="term" value="C:cytoplasm"/>
    <property type="evidence" value="ECO:0007669"/>
    <property type="project" value="UniProtKB-SubCell"/>
</dbReference>
<evidence type="ECO:0000313" key="17">
    <source>
        <dbReference type="EMBL" id="KAF1757507.1"/>
    </source>
</evidence>
<evidence type="ECO:0000256" key="8">
    <source>
        <dbReference type="ARBA" id="ARBA00022801"/>
    </source>
</evidence>
<dbReference type="EC" id="3.4.11.14" evidence="12"/>
<evidence type="ECO:0000259" key="16">
    <source>
        <dbReference type="Pfam" id="PF17900"/>
    </source>
</evidence>
<keyword evidence="10" id="KW-0482">Metalloprotease</keyword>
<dbReference type="GO" id="GO:0016020">
    <property type="term" value="C:membrane"/>
    <property type="evidence" value="ECO:0007669"/>
    <property type="project" value="TreeGrafter"/>
</dbReference>
<dbReference type="InterPro" id="IPR024571">
    <property type="entry name" value="ERAP1-like_C_dom"/>
</dbReference>
<dbReference type="InterPro" id="IPR042097">
    <property type="entry name" value="Aminopeptidase_N-like_N_sf"/>
</dbReference>
<evidence type="ECO:0000256" key="4">
    <source>
        <dbReference type="ARBA" id="ARBA00022438"/>
    </source>
</evidence>
<organism evidence="17 18">
    <name type="scientific">Caenorhabditis remanei</name>
    <name type="common">Caenorhabditis vulgaris</name>
    <dbReference type="NCBI Taxonomy" id="31234"/>
    <lineage>
        <taxon>Eukaryota</taxon>
        <taxon>Metazoa</taxon>
        <taxon>Ecdysozoa</taxon>
        <taxon>Nematoda</taxon>
        <taxon>Chromadorea</taxon>
        <taxon>Rhabditida</taxon>
        <taxon>Rhabditina</taxon>
        <taxon>Rhabditomorpha</taxon>
        <taxon>Rhabditoidea</taxon>
        <taxon>Rhabditidae</taxon>
        <taxon>Peloderinae</taxon>
        <taxon>Caenorhabditis</taxon>
    </lineage>
</organism>
<dbReference type="EMBL" id="WUAV01000004">
    <property type="protein sequence ID" value="KAF1757507.1"/>
    <property type="molecule type" value="Genomic_DNA"/>
</dbReference>
<dbReference type="InterPro" id="IPR045357">
    <property type="entry name" value="Aminopeptidase_N-like_N"/>
</dbReference>
<dbReference type="Pfam" id="PF11838">
    <property type="entry name" value="ERAP1_C"/>
    <property type="match status" value="2"/>
</dbReference>
<dbReference type="Gene3D" id="2.60.40.1910">
    <property type="match status" value="2"/>
</dbReference>
<evidence type="ECO:0000256" key="10">
    <source>
        <dbReference type="ARBA" id="ARBA00023049"/>
    </source>
</evidence>
<dbReference type="GO" id="GO:0070006">
    <property type="term" value="F:metalloaminopeptidase activity"/>
    <property type="evidence" value="ECO:0007669"/>
    <property type="project" value="TreeGrafter"/>
</dbReference>
<reference evidence="17 18" key="1">
    <citation type="submission" date="2019-12" db="EMBL/GenBank/DDBJ databases">
        <title>Chromosome-level assembly of the Caenorhabditis remanei genome.</title>
        <authorList>
            <person name="Teterina A.A."/>
            <person name="Willis J.H."/>
            <person name="Phillips P.C."/>
        </authorList>
    </citation>
    <scope>NUCLEOTIDE SEQUENCE [LARGE SCALE GENOMIC DNA]</scope>
    <source>
        <strain evidence="17 18">PX506</strain>
        <tissue evidence="17">Whole organism</tissue>
    </source>
</reference>
<dbReference type="FunFam" id="2.60.40.1910:FF:000002">
    <property type="entry name" value="Aminopeptidase"/>
    <property type="match status" value="2"/>
</dbReference>
<evidence type="ECO:0000256" key="11">
    <source>
        <dbReference type="ARBA" id="ARBA00052895"/>
    </source>
</evidence>
<evidence type="ECO:0000256" key="13">
    <source>
        <dbReference type="ARBA" id="ARBA00074113"/>
    </source>
</evidence>
<evidence type="ECO:0000256" key="2">
    <source>
        <dbReference type="ARBA" id="ARBA00004496"/>
    </source>
</evidence>
<comment type="cofactor">
    <cofactor evidence="1">
        <name>Zn(2+)</name>
        <dbReference type="ChEBI" id="CHEBI:29105"/>
    </cofactor>
</comment>
<dbReference type="SUPFAM" id="SSF63737">
    <property type="entry name" value="Leukotriene A4 hydrolase N-terminal domain"/>
    <property type="match status" value="1"/>
</dbReference>
<dbReference type="GO" id="GO:0043171">
    <property type="term" value="P:peptide catabolic process"/>
    <property type="evidence" value="ECO:0007669"/>
    <property type="project" value="TreeGrafter"/>
</dbReference>
<dbReference type="Gene3D" id="1.25.50.20">
    <property type="match status" value="2"/>
</dbReference>
<dbReference type="PANTHER" id="PTHR11533">
    <property type="entry name" value="PROTEASE M1 ZINC METALLOPROTEASE"/>
    <property type="match status" value="1"/>
</dbReference>
<feature type="domain" description="ERAP1-like C-terminal" evidence="15">
    <location>
        <begin position="889"/>
        <end position="1213"/>
    </location>
</feature>
<dbReference type="PANTHER" id="PTHR11533:SF174">
    <property type="entry name" value="PUROMYCIN-SENSITIVE AMINOPEPTIDASE-RELATED"/>
    <property type="match status" value="1"/>
</dbReference>
<evidence type="ECO:0000313" key="18">
    <source>
        <dbReference type="Proteomes" id="UP000483820"/>
    </source>
</evidence>
<sequence>MRPPPGCNYTVRIFQKNQFSFEGLSTVDVTIKEATDVLKVHAQSLLIQSVSLITNPGDSAKKLDTTYDDKLNILSIKLPSVLQPQKVQLVFKLIGELNDKMRGFYRSQYKDKDGSEKFLASTQFESTYARLAFPYFDEPISKATFDVTLEVDSHLTALSNMNVISETPTTDGKRKVVTFAAKRQLRTEAYIIVCRVKSEEYIINEKDRIRVIFSQQKTIDSVYYKTLSERIGVLMKKEEPQTITLIVHDNDLKISVEILDSLTLTAAIDSSKSNKKWIFSQLFEVFETILRGIGVPLDLCNLTAFQFLRKCDKDYEYRMFCDEKLSEMNPEGIDWKCPQKENGAEVLGMKSVLVLNMIMEYIGEDKFLEALSNIKWSSHNDEYQLLRIKDVDDEVKLIYSSWMGKSFPILSVKQRQDGNNRVLTVEQRIFISDGCEGPKNSLWQVPITVSVGSAPSDIKARFLLKEKQQEFVVEGVAPGEWVKLNSGSRGFYRVEYSDEMLTTMLPDIASRKMPVLDRFGLINDLSALLNTGRVSIAQFVQVATSSANEDEYVVWGAIDRGFKTLISCHENYESLQEFHGLIVKIYQPIGDKIIENNTWLSNSSLSALITNRLSEAGYDPSIIFLAQLFSGFVNQGQPICEDFRIPVWKTISQHFNEFAVRWFPNVLNTSGSLTLQNESLYAVGSKWNVTDLERIFEKVVTVNPKLFSEDNCISLMQGITENLDGKNFAWDFFQNNFERHQLCFDIVWKVLLSSLVGKDNIGKIRRFFNINMPNSASAVSQTINKIRSKGTLMMKLENYMNDSKKDKLAPVRKRSTILKVEQRSDGNNRVLTVEQQRFFSDGGEDTKNSLWQVPITVSVGSAPSDVKARFLLKEKQQEFVVEGVAPDEWVKLKTQQFQFYRVEYSEEMLTAMLPDIASRKMPVLDRFGLINDLSALLNTGRVSIAQFVQVAASSANEDEYVVWGAIDEGMSKLLACSREMSEETLKSAKQLIVKMFEKTGADLGFAEQSGEDTQKMMLRALVQARLARAGHQPTIDKFNQMFTDFLEKGTPIHPDIRLATFGVVARSTGKEGFDKLMNLRETTTFQEIERQAMIAMSQTPEQPLLAQLFEYGFEKNKVRPQDQLYLFLGTGSTHMGQQYAWQYFCEHIKEFLEKYGGANSSLFQRCLKFAGESFGSEHRAVEFQNFFCNCKDLTDTDRKTLARPIGQTVEAIRLNARLLEANRSIIENLLKQIHF</sequence>
<comment type="subcellular location">
    <subcellularLocation>
        <location evidence="2">Cytoplasm</location>
    </subcellularLocation>
</comment>
<name>A0A6A5GQN2_CAERE</name>
<keyword evidence="8" id="KW-0378">Hydrolase</keyword>
<accession>A0A6A5GQN2</accession>
<comment type="similarity">
    <text evidence="3">Belongs to the peptidase M1 family.</text>
</comment>
<keyword evidence="6" id="KW-0645">Protease</keyword>
<dbReference type="GO" id="GO:0006508">
    <property type="term" value="P:proteolysis"/>
    <property type="evidence" value="ECO:0007669"/>
    <property type="project" value="UniProtKB-KW"/>
</dbReference>
<comment type="caution">
    <text evidence="17">The sequence shown here is derived from an EMBL/GenBank/DDBJ whole genome shotgun (WGS) entry which is preliminary data.</text>
</comment>
<evidence type="ECO:0000256" key="1">
    <source>
        <dbReference type="ARBA" id="ARBA00001947"/>
    </source>
</evidence>
<dbReference type="GO" id="GO:0016285">
    <property type="term" value="F:alanyl aminopeptidase activity"/>
    <property type="evidence" value="ECO:0007669"/>
    <property type="project" value="UniProtKB-EC"/>
</dbReference>
<dbReference type="GO" id="GO:0005615">
    <property type="term" value="C:extracellular space"/>
    <property type="evidence" value="ECO:0007669"/>
    <property type="project" value="TreeGrafter"/>
</dbReference>
<proteinExistence type="inferred from homology"/>
<dbReference type="RefSeq" id="XP_053584852.1">
    <property type="nucleotide sequence ID" value="XM_053730080.1"/>
</dbReference>
<evidence type="ECO:0000256" key="12">
    <source>
        <dbReference type="ARBA" id="ARBA00066316"/>
    </source>
</evidence>
<dbReference type="GO" id="GO:0008270">
    <property type="term" value="F:zinc ion binding"/>
    <property type="evidence" value="ECO:0007669"/>
    <property type="project" value="TreeGrafter"/>
</dbReference>
<evidence type="ECO:0000256" key="14">
    <source>
        <dbReference type="ARBA" id="ARBA00081993"/>
    </source>
</evidence>
<gene>
    <name evidence="17" type="ORF">GCK72_013963</name>
</gene>
<comment type="catalytic activity">
    <reaction evidence="11">
        <text>Release of an N-terminal amino acid, preferentially alanine, from a wide range of peptides, amides and arylamides.</text>
        <dbReference type="EC" id="3.4.11.14"/>
    </reaction>
</comment>
<keyword evidence="9" id="KW-0862">Zinc</keyword>
<feature type="domain" description="Aminopeptidase N-like N-terminal" evidence="16">
    <location>
        <begin position="10"/>
        <end position="183"/>
    </location>
</feature>